<keyword evidence="2 5" id="KW-0812">Transmembrane</keyword>
<evidence type="ECO:0008006" key="8">
    <source>
        <dbReference type="Google" id="ProtNLM"/>
    </source>
</evidence>
<dbReference type="AlphaFoldDB" id="A0A6G0XAH1"/>
<reference evidence="6 7" key="1">
    <citation type="submission" date="2019-07" db="EMBL/GenBank/DDBJ databases">
        <title>Genomics analysis of Aphanomyces spp. identifies a new class of oomycete effector associated with host adaptation.</title>
        <authorList>
            <person name="Gaulin E."/>
        </authorList>
    </citation>
    <scope>NUCLEOTIDE SEQUENCE [LARGE SCALE GENOMIC DNA]</scope>
    <source>
        <strain evidence="6 7">ATCC 201684</strain>
    </source>
</reference>
<keyword evidence="4 5" id="KW-0472">Membrane</keyword>
<evidence type="ECO:0000256" key="3">
    <source>
        <dbReference type="ARBA" id="ARBA00022989"/>
    </source>
</evidence>
<keyword evidence="3 5" id="KW-1133">Transmembrane helix</keyword>
<accession>A0A6G0XAH1</accession>
<dbReference type="VEuPathDB" id="FungiDB:AeMF1_021132"/>
<dbReference type="PANTHER" id="PTHR10671">
    <property type="entry name" value="EPITHELIAL MEMBRANE PROTEIN-RELATED"/>
    <property type="match status" value="1"/>
</dbReference>
<evidence type="ECO:0000256" key="1">
    <source>
        <dbReference type="ARBA" id="ARBA00004141"/>
    </source>
</evidence>
<dbReference type="Proteomes" id="UP000481153">
    <property type="component" value="Unassembled WGS sequence"/>
</dbReference>
<comment type="subcellular location">
    <subcellularLocation>
        <location evidence="1">Membrane</location>
        <topology evidence="1">Multi-pass membrane protein</topology>
    </subcellularLocation>
</comment>
<dbReference type="InterPro" id="IPR050579">
    <property type="entry name" value="PMP-22/EMP/MP20-like"/>
</dbReference>
<feature type="transmembrane region" description="Helical" evidence="5">
    <location>
        <begin position="188"/>
        <end position="208"/>
    </location>
</feature>
<feature type="transmembrane region" description="Helical" evidence="5">
    <location>
        <begin position="220"/>
        <end position="239"/>
    </location>
</feature>
<gene>
    <name evidence="6" type="ORF">Ae201684_006892</name>
</gene>
<evidence type="ECO:0000256" key="2">
    <source>
        <dbReference type="ARBA" id="ARBA00022692"/>
    </source>
</evidence>
<evidence type="ECO:0000313" key="6">
    <source>
        <dbReference type="EMBL" id="KAF0737088.1"/>
    </source>
</evidence>
<evidence type="ECO:0000256" key="5">
    <source>
        <dbReference type="SAM" id="Phobius"/>
    </source>
</evidence>
<dbReference type="GO" id="GO:0016020">
    <property type="term" value="C:membrane"/>
    <property type="evidence" value="ECO:0007669"/>
    <property type="project" value="UniProtKB-SubCell"/>
</dbReference>
<dbReference type="Gene3D" id="1.20.140.150">
    <property type="match status" value="1"/>
</dbReference>
<feature type="transmembrane region" description="Helical" evidence="5">
    <location>
        <begin position="150"/>
        <end position="176"/>
    </location>
</feature>
<comment type="caution">
    <text evidence="6">The sequence shown here is derived from an EMBL/GenBank/DDBJ whole genome shotgun (WGS) entry which is preliminary data.</text>
</comment>
<protein>
    <recommendedName>
        <fullName evidence="8">Claudin</fullName>
    </recommendedName>
</protein>
<keyword evidence="7" id="KW-1185">Reference proteome</keyword>
<dbReference type="PANTHER" id="PTHR10671:SF108">
    <property type="entry name" value="CLAUDIN FAMILY PROTEIN-RELATED"/>
    <property type="match status" value="1"/>
</dbReference>
<evidence type="ECO:0000313" key="7">
    <source>
        <dbReference type="Proteomes" id="UP000481153"/>
    </source>
</evidence>
<sequence length="255" mass="28150">MGCSGYGFFALVLNFLAVACTFTALLTPLWVTNTVVDSSYNNVVKSAATGVGVWAICIDVKWDNTATLVKGDSTASNYNIKDCYAYFNALDRTIARFDGQLKFDKYDTSICDHFELDKDRAAGALGVMTGLRKDNMMNFLKKTCSSSGKAVLAMVVGMAVCLFLSFVILIFGVCCCDNKSCMIQMARFLVILSTIFSVVLSFLVFSQFTQLRYDEAVYHASLYLEIAAFVLALILTWAIEQHIYAGGKKQQTDHI</sequence>
<proteinExistence type="predicted"/>
<evidence type="ECO:0000256" key="4">
    <source>
        <dbReference type="ARBA" id="ARBA00023136"/>
    </source>
</evidence>
<organism evidence="6 7">
    <name type="scientific">Aphanomyces euteiches</name>
    <dbReference type="NCBI Taxonomy" id="100861"/>
    <lineage>
        <taxon>Eukaryota</taxon>
        <taxon>Sar</taxon>
        <taxon>Stramenopiles</taxon>
        <taxon>Oomycota</taxon>
        <taxon>Saprolegniomycetes</taxon>
        <taxon>Saprolegniales</taxon>
        <taxon>Verrucalvaceae</taxon>
        <taxon>Aphanomyces</taxon>
    </lineage>
</organism>
<dbReference type="EMBL" id="VJMJ01000085">
    <property type="protein sequence ID" value="KAF0737088.1"/>
    <property type="molecule type" value="Genomic_DNA"/>
</dbReference>
<feature type="transmembrane region" description="Helical" evidence="5">
    <location>
        <begin position="7"/>
        <end position="31"/>
    </location>
</feature>
<name>A0A6G0XAH1_9STRA</name>